<name>A0ABR2IVN2_9PEZI</name>
<proteinExistence type="predicted"/>
<evidence type="ECO:0000256" key="1">
    <source>
        <dbReference type="ARBA" id="ARBA00022574"/>
    </source>
</evidence>
<dbReference type="Gene3D" id="6.10.280.220">
    <property type="match status" value="1"/>
</dbReference>
<dbReference type="SMART" id="SM00320">
    <property type="entry name" value="WD40"/>
    <property type="match status" value="6"/>
</dbReference>
<dbReference type="InterPro" id="IPR050349">
    <property type="entry name" value="WD_LIS1/nudF_dynein_reg"/>
</dbReference>
<keyword evidence="5" id="KW-1185">Reference proteome</keyword>
<protein>
    <submittedName>
        <fullName evidence="4">Mitochondrial division protein 1</fullName>
    </submittedName>
</protein>
<feature type="repeat" description="WD" evidence="3">
    <location>
        <begin position="357"/>
        <end position="389"/>
    </location>
</feature>
<dbReference type="PROSITE" id="PS50082">
    <property type="entry name" value="WD_REPEATS_2"/>
    <property type="match status" value="5"/>
</dbReference>
<organism evidence="4 5">
    <name type="scientific">Apiospora arundinis</name>
    <dbReference type="NCBI Taxonomy" id="335852"/>
    <lineage>
        <taxon>Eukaryota</taxon>
        <taxon>Fungi</taxon>
        <taxon>Dikarya</taxon>
        <taxon>Ascomycota</taxon>
        <taxon>Pezizomycotina</taxon>
        <taxon>Sordariomycetes</taxon>
        <taxon>Xylariomycetidae</taxon>
        <taxon>Amphisphaeriales</taxon>
        <taxon>Apiosporaceae</taxon>
        <taxon>Apiospora</taxon>
    </lineage>
</organism>
<dbReference type="SUPFAM" id="SSF50978">
    <property type="entry name" value="WD40 repeat-like"/>
    <property type="match status" value="1"/>
</dbReference>
<evidence type="ECO:0000256" key="2">
    <source>
        <dbReference type="ARBA" id="ARBA00022737"/>
    </source>
</evidence>
<dbReference type="CDD" id="cd00200">
    <property type="entry name" value="WD40"/>
    <property type="match status" value="1"/>
</dbReference>
<dbReference type="InterPro" id="IPR015943">
    <property type="entry name" value="WD40/YVTN_repeat-like_dom_sf"/>
</dbReference>
<dbReference type="PROSITE" id="PS00678">
    <property type="entry name" value="WD_REPEATS_1"/>
    <property type="match status" value="3"/>
</dbReference>
<evidence type="ECO:0000313" key="5">
    <source>
        <dbReference type="Proteomes" id="UP001390339"/>
    </source>
</evidence>
<dbReference type="Gene3D" id="2.130.10.10">
    <property type="entry name" value="YVTN repeat-like/Quinoprotein amine dehydrogenase"/>
    <property type="match status" value="2"/>
</dbReference>
<dbReference type="PANTHER" id="PTHR44129">
    <property type="entry name" value="WD REPEAT-CONTAINING PROTEIN POP1"/>
    <property type="match status" value="1"/>
</dbReference>
<dbReference type="InterPro" id="IPR036322">
    <property type="entry name" value="WD40_repeat_dom_sf"/>
</dbReference>
<reference evidence="4 5" key="1">
    <citation type="journal article" date="2024" name="IMA Fungus">
        <title>Apiospora arundinis, a panoply of carbohydrate-active enzymes and secondary metabolites.</title>
        <authorList>
            <person name="Sorensen T."/>
            <person name="Petersen C."/>
            <person name="Muurmann A.T."/>
            <person name="Christiansen J.V."/>
            <person name="Brundto M.L."/>
            <person name="Overgaard C.K."/>
            <person name="Boysen A.T."/>
            <person name="Wollenberg R.D."/>
            <person name="Larsen T.O."/>
            <person name="Sorensen J.L."/>
            <person name="Nielsen K.L."/>
            <person name="Sondergaard T.E."/>
        </authorList>
    </citation>
    <scope>NUCLEOTIDE SEQUENCE [LARGE SCALE GENOMIC DNA]</scope>
    <source>
        <strain evidence="4 5">AAU 773</strain>
    </source>
</reference>
<feature type="repeat" description="WD" evidence="3">
    <location>
        <begin position="515"/>
        <end position="537"/>
    </location>
</feature>
<keyword evidence="1 3" id="KW-0853">WD repeat</keyword>
<dbReference type="PRINTS" id="PR00320">
    <property type="entry name" value="GPROTEINBRPT"/>
</dbReference>
<dbReference type="InterPro" id="IPR020472">
    <property type="entry name" value="WD40_PAC1"/>
</dbReference>
<feature type="repeat" description="WD" evidence="3">
    <location>
        <begin position="315"/>
        <end position="356"/>
    </location>
</feature>
<keyword evidence="2" id="KW-0677">Repeat</keyword>
<dbReference type="InterPro" id="IPR001680">
    <property type="entry name" value="WD40_rpt"/>
</dbReference>
<dbReference type="Pfam" id="PF00400">
    <property type="entry name" value="WD40"/>
    <property type="match status" value="4"/>
</dbReference>
<feature type="repeat" description="WD" evidence="3">
    <location>
        <begin position="538"/>
        <end position="577"/>
    </location>
</feature>
<accession>A0ABR2IVN2</accession>
<dbReference type="CDD" id="cd22881">
    <property type="entry name" value="Mdv1_N"/>
    <property type="match status" value="1"/>
</dbReference>
<dbReference type="EMBL" id="JAPCWZ010000004">
    <property type="protein sequence ID" value="KAK8868889.1"/>
    <property type="molecule type" value="Genomic_DNA"/>
</dbReference>
<comment type="caution">
    <text evidence="4">The sequence shown here is derived from an EMBL/GenBank/DDBJ whole genome shotgun (WGS) entry which is preliminary data.</text>
</comment>
<sequence length="656" mass="72753">MDDKDFDNAFRDEAPMGDNSILTTQGIGTFTRKITSTASHLVGPLSADPSSGSHYQSAMAEVHKQLKRPGIQRSMFSMAKTTPTDLVRSKLSTTEIQSRALSYLSDDLLRQIPDEDNSYSLFQGFQASFPDLSEDGKRHRRRVSRGRKMIEETPSAPDSPQHLHKLKKERASFMHELEMLGVRKNMASSEIREIDNKIANLAGMRKIILDRLAGLEQEEALLEHDIIDMEGRIEDAQLLFDEAESIAAELTITKDDGDDMVTDEDADEFMSKSVYEKIPSTTSAPSRPKRNKTIRRKSMPILHEHFEPGTAIREIKAHSDNITALDFDAPFGTMVSSGMDDQVKVWDLNAGRCIGLLEGHTASVRALQVEDNILATGGRDATIRLWDLSKAHYDPQGSYEEDEDGLAFENKDDQPVDPPAGSMADCPMFSLESHVDEVTALHFRGDVLVSGSADKTLRHWDLNKGRCVQTLDVMWAAAQASASLGSSEGNWRSTGRSSSASADFVGAIQVFETALACGTADGMVRLWDLRSGQVHRSLVGHTGPVTCLQFDDMHLVTGSLDRSIRIWDLRTGSIFDAYAYENPVTSMMFDDRRIVAAAQEDVVKVYDKLESRQWECGAGITQAEENKTPAIVEHVRIKDGYMVEGRQDGIVGVWTC</sequence>
<feature type="repeat" description="WD" evidence="3">
    <location>
        <begin position="431"/>
        <end position="470"/>
    </location>
</feature>
<dbReference type="PROSITE" id="PS50294">
    <property type="entry name" value="WD_REPEATS_REGION"/>
    <property type="match status" value="4"/>
</dbReference>
<gene>
    <name evidence="4" type="ORF">PGQ11_007467</name>
</gene>
<evidence type="ECO:0000313" key="4">
    <source>
        <dbReference type="EMBL" id="KAK8868889.1"/>
    </source>
</evidence>
<dbReference type="InterPro" id="IPR019775">
    <property type="entry name" value="WD40_repeat_CS"/>
</dbReference>
<dbReference type="Proteomes" id="UP001390339">
    <property type="component" value="Unassembled WGS sequence"/>
</dbReference>
<evidence type="ECO:0000256" key="3">
    <source>
        <dbReference type="PROSITE-ProRule" id="PRU00221"/>
    </source>
</evidence>